<comment type="caution">
    <text evidence="1">The sequence shown here is derived from an EMBL/GenBank/DDBJ whole genome shotgun (WGS) entry which is preliminary data.</text>
</comment>
<sequence>MAGLGIGPEEFALFRIADPDQRARALEDTLVPALARLGAELAAGLSRVVGTPLAPEPGRLARRRDEPPEEVLVAFCAGDRGYRAAPHLALAVSRAHLHARVAARAAADRGGGMRRALLREAQSLARKGKPFRKLRSYAGWEHEELPELAPAHSAAFWCELADALASAASAGVDVGVAWPAEEARSLAVGDVLGVFRDLAPLYKLLAAGAAVPAPDLTR</sequence>
<evidence type="ECO:0000313" key="2">
    <source>
        <dbReference type="Proteomes" id="UP000503640"/>
    </source>
</evidence>
<dbReference type="AlphaFoldDB" id="A0A7I9VH31"/>
<dbReference type="Proteomes" id="UP000503640">
    <property type="component" value="Unassembled WGS sequence"/>
</dbReference>
<keyword evidence="2" id="KW-1185">Reference proteome</keyword>
<reference evidence="2" key="1">
    <citation type="journal article" date="2020" name="Appl. Environ. Microbiol.">
        <title>Diazotrophic Anaeromyxobacter Isolates from Soils.</title>
        <authorList>
            <person name="Masuda Y."/>
            <person name="Yamanaka H."/>
            <person name="Xu Z.X."/>
            <person name="Shiratori Y."/>
            <person name="Aono T."/>
            <person name="Amachi S."/>
            <person name="Senoo K."/>
            <person name="Itoh H."/>
        </authorList>
    </citation>
    <scope>NUCLEOTIDE SEQUENCE [LARGE SCALE GENOMIC DNA]</scope>
    <source>
        <strain evidence="2">R267</strain>
    </source>
</reference>
<dbReference type="InterPro" id="IPR009403">
    <property type="entry name" value="UPF0637"/>
</dbReference>
<evidence type="ECO:0000313" key="1">
    <source>
        <dbReference type="EMBL" id="GEJ55703.1"/>
    </source>
</evidence>
<dbReference type="InterPro" id="IPR053707">
    <property type="entry name" value="UPF0637_domain_sf"/>
</dbReference>
<dbReference type="Pfam" id="PF06335">
    <property type="entry name" value="DUF1054"/>
    <property type="match status" value="1"/>
</dbReference>
<dbReference type="Gene3D" id="3.30.930.20">
    <property type="entry name" value="Protein of unknown function DUF1054"/>
    <property type="match status" value="1"/>
</dbReference>
<accession>A0A7I9VH31</accession>
<gene>
    <name evidence="1" type="ORF">AMYX_04440</name>
</gene>
<name>A0A7I9VH31_9BACT</name>
<protein>
    <submittedName>
        <fullName evidence="1">Uncharacterized protein</fullName>
    </submittedName>
</protein>
<proteinExistence type="predicted"/>
<dbReference type="SUPFAM" id="SSF142913">
    <property type="entry name" value="YktB/PF0168-like"/>
    <property type="match status" value="1"/>
</dbReference>
<dbReference type="EMBL" id="BJTG01000001">
    <property type="protein sequence ID" value="GEJ55703.1"/>
    <property type="molecule type" value="Genomic_DNA"/>
</dbReference>
<organism evidence="1 2">
    <name type="scientific">Anaeromyxobacter diazotrophicus</name>
    <dbReference type="NCBI Taxonomy" id="2590199"/>
    <lineage>
        <taxon>Bacteria</taxon>
        <taxon>Pseudomonadati</taxon>
        <taxon>Myxococcota</taxon>
        <taxon>Myxococcia</taxon>
        <taxon>Myxococcales</taxon>
        <taxon>Cystobacterineae</taxon>
        <taxon>Anaeromyxobacteraceae</taxon>
        <taxon>Anaeromyxobacter</taxon>
    </lineage>
</organism>